<gene>
    <name evidence="1" type="ORF">DFR76_111171</name>
</gene>
<evidence type="ECO:0000313" key="1">
    <source>
        <dbReference type="EMBL" id="RDI63153.1"/>
    </source>
</evidence>
<proteinExistence type="predicted"/>
<sequence length="370" mass="39422">MSTGIVSSVPVSDYGGRTPGLDQLLATLRLGDDPDLAEAIARRRRPLRIQVTGRSRAGKSTLLRALALISAEETDPVDEPGRADPVLDGDLVVYILAAAPQAADRRILAGLARDRTLVVLNKADAIGSRWVDAVAAADRCARELGLPVLPVVAALAEHTRAGMPGEDDLRTLRRHLDRADPAFTLSPELFTAPAAGLDTADRQALLDRWSLYGVACALTALRHDPTLGPGPLLQLLHAASGIDALHALVHTDYQRIVAQRGGELLDELARLAARAVPNSGSRARDSIEDYLAGDEALGLGIQAGLACPQVRHLAAGYPSPEPVDADDALARAERWRAVVSSDMSAAARRAAIRVHNGYVRRWERMRGAGL</sequence>
<evidence type="ECO:0008006" key="3">
    <source>
        <dbReference type="Google" id="ProtNLM"/>
    </source>
</evidence>
<dbReference type="AlphaFoldDB" id="A0A370HXD1"/>
<dbReference type="InterPro" id="IPR027417">
    <property type="entry name" value="P-loop_NTPase"/>
</dbReference>
<comment type="caution">
    <text evidence="1">The sequence shown here is derived from an EMBL/GenBank/DDBJ whole genome shotgun (WGS) entry which is preliminary data.</text>
</comment>
<protein>
    <recommendedName>
        <fullName evidence="3">50S ribosome-binding GTPase</fullName>
    </recommendedName>
</protein>
<reference evidence="1 2" key="1">
    <citation type="submission" date="2018-07" db="EMBL/GenBank/DDBJ databases">
        <title>Genomic Encyclopedia of Type Strains, Phase IV (KMG-IV): sequencing the most valuable type-strain genomes for metagenomic binning, comparative biology and taxonomic classification.</title>
        <authorList>
            <person name="Goeker M."/>
        </authorList>
    </citation>
    <scope>NUCLEOTIDE SEQUENCE [LARGE SCALE GENOMIC DNA]</scope>
    <source>
        <strain evidence="1 2">DSM 44290</strain>
    </source>
</reference>
<accession>A0A370HXD1</accession>
<dbReference type="STRING" id="1210086.GCA_001613105_05056"/>
<dbReference type="CDD" id="cd00882">
    <property type="entry name" value="Ras_like_GTPase"/>
    <property type="match status" value="1"/>
</dbReference>
<name>A0A370HXD1_9NOCA</name>
<evidence type="ECO:0000313" key="2">
    <source>
        <dbReference type="Proteomes" id="UP000254869"/>
    </source>
</evidence>
<dbReference type="SUPFAM" id="SSF52540">
    <property type="entry name" value="P-loop containing nucleoside triphosphate hydrolases"/>
    <property type="match status" value="1"/>
</dbReference>
<dbReference type="RefSeq" id="WP_245998450.1">
    <property type="nucleotide sequence ID" value="NZ_QQBC01000011.1"/>
</dbReference>
<dbReference type="Proteomes" id="UP000254869">
    <property type="component" value="Unassembled WGS sequence"/>
</dbReference>
<keyword evidence="2" id="KW-1185">Reference proteome</keyword>
<organism evidence="1 2">
    <name type="scientific">Nocardia pseudobrasiliensis</name>
    <dbReference type="NCBI Taxonomy" id="45979"/>
    <lineage>
        <taxon>Bacteria</taxon>
        <taxon>Bacillati</taxon>
        <taxon>Actinomycetota</taxon>
        <taxon>Actinomycetes</taxon>
        <taxon>Mycobacteriales</taxon>
        <taxon>Nocardiaceae</taxon>
        <taxon>Nocardia</taxon>
    </lineage>
</organism>
<dbReference type="EMBL" id="QQBC01000011">
    <property type="protein sequence ID" value="RDI63153.1"/>
    <property type="molecule type" value="Genomic_DNA"/>
</dbReference>